<evidence type="ECO:0000313" key="3">
    <source>
        <dbReference type="Proteomes" id="UP001341840"/>
    </source>
</evidence>
<keyword evidence="3" id="KW-1185">Reference proteome</keyword>
<evidence type="ECO:0000313" key="2">
    <source>
        <dbReference type="EMBL" id="MED6114669.1"/>
    </source>
</evidence>
<organism evidence="2 3">
    <name type="scientific">Stylosanthes scabra</name>
    <dbReference type="NCBI Taxonomy" id="79078"/>
    <lineage>
        <taxon>Eukaryota</taxon>
        <taxon>Viridiplantae</taxon>
        <taxon>Streptophyta</taxon>
        <taxon>Embryophyta</taxon>
        <taxon>Tracheophyta</taxon>
        <taxon>Spermatophyta</taxon>
        <taxon>Magnoliopsida</taxon>
        <taxon>eudicotyledons</taxon>
        <taxon>Gunneridae</taxon>
        <taxon>Pentapetalae</taxon>
        <taxon>rosids</taxon>
        <taxon>fabids</taxon>
        <taxon>Fabales</taxon>
        <taxon>Fabaceae</taxon>
        <taxon>Papilionoideae</taxon>
        <taxon>50 kb inversion clade</taxon>
        <taxon>dalbergioids sensu lato</taxon>
        <taxon>Dalbergieae</taxon>
        <taxon>Pterocarpus clade</taxon>
        <taxon>Stylosanthes</taxon>
    </lineage>
</organism>
<feature type="region of interest" description="Disordered" evidence="1">
    <location>
        <begin position="65"/>
        <end position="85"/>
    </location>
</feature>
<dbReference type="EMBL" id="JASCZI010001279">
    <property type="protein sequence ID" value="MED6114669.1"/>
    <property type="molecule type" value="Genomic_DNA"/>
</dbReference>
<comment type="caution">
    <text evidence="2">The sequence shown here is derived from an EMBL/GenBank/DDBJ whole genome shotgun (WGS) entry which is preliminary data.</text>
</comment>
<sequence length="85" mass="9711">VPPEIEVQPQVQPNVPELIRKGFEDMRTMMTEGFAKLSDRIDSLNIHMANQGEDLRSLRDEFRSFRGEDPLVGDPEQQDDAPSQD</sequence>
<accession>A0ABU6QRM2</accession>
<evidence type="ECO:0000256" key="1">
    <source>
        <dbReference type="SAM" id="MobiDB-lite"/>
    </source>
</evidence>
<protein>
    <recommendedName>
        <fullName evidence="4">Tol-pal system protein</fullName>
    </recommendedName>
</protein>
<dbReference type="Proteomes" id="UP001341840">
    <property type="component" value="Unassembled WGS sequence"/>
</dbReference>
<reference evidence="2 3" key="1">
    <citation type="journal article" date="2023" name="Plants (Basel)">
        <title>Bridging the Gap: Combining Genomics and Transcriptomics Approaches to Understand Stylosanthes scabra, an Orphan Legume from the Brazilian Caatinga.</title>
        <authorList>
            <person name="Ferreira-Neto J.R.C."/>
            <person name="da Silva M.D."/>
            <person name="Binneck E."/>
            <person name="de Melo N.F."/>
            <person name="da Silva R.H."/>
            <person name="de Melo A.L.T.M."/>
            <person name="Pandolfi V."/>
            <person name="Bustamante F.O."/>
            <person name="Brasileiro-Vidal A.C."/>
            <person name="Benko-Iseppon A.M."/>
        </authorList>
    </citation>
    <scope>NUCLEOTIDE SEQUENCE [LARGE SCALE GENOMIC DNA]</scope>
    <source>
        <tissue evidence="2">Leaves</tissue>
    </source>
</reference>
<name>A0ABU6QRM2_9FABA</name>
<gene>
    <name evidence="2" type="ORF">PIB30_082667</name>
</gene>
<evidence type="ECO:0008006" key="4">
    <source>
        <dbReference type="Google" id="ProtNLM"/>
    </source>
</evidence>
<feature type="non-terminal residue" evidence="2">
    <location>
        <position position="1"/>
    </location>
</feature>
<proteinExistence type="predicted"/>